<keyword evidence="8" id="KW-0067">ATP-binding</keyword>
<evidence type="ECO:0000313" key="15">
    <source>
        <dbReference type="EMBL" id="TFV10883.1"/>
    </source>
</evidence>
<accession>A0A4Y9JYL9</accession>
<dbReference type="GO" id="GO:0006171">
    <property type="term" value="P:cAMP biosynthetic process"/>
    <property type="evidence" value="ECO:0007669"/>
    <property type="project" value="UniProtKB-KW"/>
</dbReference>
<evidence type="ECO:0000256" key="13">
    <source>
        <dbReference type="RuleBase" id="RU004184"/>
    </source>
</evidence>
<evidence type="ECO:0000256" key="12">
    <source>
        <dbReference type="ARBA" id="ARBA00032637"/>
    </source>
</evidence>
<dbReference type="GO" id="GO:0004016">
    <property type="term" value="F:adenylate cyclase activity"/>
    <property type="evidence" value="ECO:0007669"/>
    <property type="project" value="UniProtKB-EC"/>
</dbReference>
<dbReference type="EMBL" id="SPPA01000010">
    <property type="protein sequence ID" value="TFV10883.1"/>
    <property type="molecule type" value="Genomic_DNA"/>
</dbReference>
<dbReference type="PANTHER" id="PTHR38760:SF1">
    <property type="entry name" value="ADENYLATE CYCLASE"/>
    <property type="match status" value="1"/>
</dbReference>
<evidence type="ECO:0000256" key="6">
    <source>
        <dbReference type="ARBA" id="ARBA00022490"/>
    </source>
</evidence>
<comment type="caution">
    <text evidence="15">The sequence shown here is derived from an EMBL/GenBank/DDBJ whole genome shotgun (WGS) entry which is preliminary data.</text>
</comment>
<evidence type="ECO:0000256" key="5">
    <source>
        <dbReference type="ARBA" id="ARBA00021420"/>
    </source>
</evidence>
<evidence type="ECO:0000256" key="7">
    <source>
        <dbReference type="ARBA" id="ARBA00022741"/>
    </source>
</evidence>
<keyword evidence="9" id="KW-0115">cAMP biosynthesis</keyword>
<dbReference type="PROSITE" id="PS01092">
    <property type="entry name" value="ADENYLATE_CYCLASE_1_1"/>
    <property type="match status" value="1"/>
</dbReference>
<dbReference type="OrthoDB" id="5571448at2"/>
<evidence type="ECO:0000256" key="10">
    <source>
        <dbReference type="ARBA" id="ARBA00023239"/>
    </source>
</evidence>
<dbReference type="Proteomes" id="UP000297396">
    <property type="component" value="Unassembled WGS sequence"/>
</dbReference>
<dbReference type="EC" id="4.6.1.1" evidence="4"/>
<evidence type="ECO:0000256" key="9">
    <source>
        <dbReference type="ARBA" id="ARBA00022998"/>
    </source>
</evidence>
<evidence type="ECO:0000256" key="4">
    <source>
        <dbReference type="ARBA" id="ARBA00012201"/>
    </source>
</evidence>
<dbReference type="InterPro" id="IPR024686">
    <property type="entry name" value="Adenylate_cyclase_1_CS"/>
</dbReference>
<evidence type="ECO:0000313" key="16">
    <source>
        <dbReference type="Proteomes" id="UP000297396"/>
    </source>
</evidence>
<feature type="domain" description="Adenylate cyclase class-I N-terminal" evidence="14">
    <location>
        <begin position="41"/>
        <end position="103"/>
    </location>
</feature>
<dbReference type="PANTHER" id="PTHR38760">
    <property type="entry name" value="ADENYLATE CYCLASE"/>
    <property type="match status" value="1"/>
</dbReference>
<name>A0A4Y9JYL9_9PAST</name>
<evidence type="ECO:0000256" key="3">
    <source>
        <dbReference type="ARBA" id="ARBA00007901"/>
    </source>
</evidence>
<keyword evidence="6" id="KW-0963">Cytoplasm</keyword>
<comment type="similarity">
    <text evidence="3 13">Belongs to the adenylyl cyclase class-1 family.</text>
</comment>
<gene>
    <name evidence="15" type="ORF">E4T80_05715</name>
</gene>
<dbReference type="InterPro" id="IPR000274">
    <property type="entry name" value="Adenylate_cyclase_1"/>
</dbReference>
<evidence type="ECO:0000256" key="2">
    <source>
        <dbReference type="ARBA" id="ARBA00004496"/>
    </source>
</evidence>
<keyword evidence="10" id="KW-0456">Lyase</keyword>
<dbReference type="Pfam" id="PF12633">
    <property type="entry name" value="Adenyl_cycl_N"/>
    <property type="match status" value="2"/>
</dbReference>
<feature type="domain" description="Adenylate cyclase class-I N-terminal" evidence="14">
    <location>
        <begin position="106"/>
        <end position="216"/>
    </location>
</feature>
<sequence>MILTYFTFLKEVLHYLLLSLDVFVCESLNHQDMPLSFAERLARARDRIDCLDRFRLQNAIAGSSPAFQHIVDLLPALIHFNRPDMVGYVDNAPCGIHLFDSPQTSSPPVFDGLYAMGSIGSITQTVYSDLDLWLCHSTVLSENARFLIHQKLHLIKQWANELGVELNFYLMNPTEFKAKKYHSEVTEEHNGSAQHFFLLDEFYRSAVRLAGKRILWLHLDKGNQKYNDVIRQYAEQGMLNLDEWIDFGDFSELSIGEYFGASLWQLYKGIDSPYKSAIKILLLESYAETYPKTDLISKHFKKLLLWEQSVSYHFDPYLAMLEQVTAYLVNRKEWLRLNRLRSCFYIKANDGQHDPLRKQALQMLVKEWGWRDQDVQCLNNRGEWKIKQAMLQQQMLVEQLLQSYRNLIHFARKFQIDPSIMPQDTDILMRKLYSVFEVVPGKIPLINEKIATQLGEEHITFVEVSEGVSTKPGWYMINHAPLSLYDARLRHVQYHKNIIKSVAWAYFNGVLNVGTHLHLASRTLRLDKLRRFITDLRLSFPAKAPKVQREEMYHPNEIRHLVVAVNLVKDPTQSLPKHKLENAQLDLFNLGSSEQGLIGSISIIYRNMWNEILTQHFEGNDAILKGLKFISNKIYRNSAPPQAVNVFCYSDYLCNTLQKSVKDLVERCITVQIGLIFQKEQIQTVRIADRKWQLIFSKNKGLTEIVQENGADNSPISRQKTYVANANIPKAIANFASEGFLQFFFEDNTDESFNVYVLDKTNQAECYYYCTGSKSAKIAKISRLYADSFSDNTDELGSFNFPQFYRLVNHNGEISILPFKPNQKHLYPL</sequence>
<dbReference type="GO" id="GO:0005737">
    <property type="term" value="C:cytoplasm"/>
    <property type="evidence" value="ECO:0007669"/>
    <property type="project" value="UniProtKB-SubCell"/>
</dbReference>
<evidence type="ECO:0000256" key="1">
    <source>
        <dbReference type="ARBA" id="ARBA00001593"/>
    </source>
</evidence>
<reference evidence="15 16" key="1">
    <citation type="submission" date="2019-03" db="EMBL/GenBank/DDBJ databases">
        <title>Diversity of the mouse oral microbiome.</title>
        <authorList>
            <person name="Joseph S."/>
            <person name="Aduse-Opoku J."/>
            <person name="Curtis M."/>
            <person name="Wade W."/>
            <person name="Hashim A."/>
        </authorList>
    </citation>
    <scope>NUCLEOTIDE SEQUENCE [LARGE SCALE GENOMIC DNA]</scope>
    <source>
        <strain evidence="15 16">WT12</strain>
    </source>
</reference>
<dbReference type="AlphaFoldDB" id="A0A4Y9JYL9"/>
<comment type="subcellular location">
    <subcellularLocation>
        <location evidence="2">Cytoplasm</location>
    </subcellularLocation>
</comment>
<evidence type="ECO:0000259" key="14">
    <source>
        <dbReference type="Pfam" id="PF12633"/>
    </source>
</evidence>
<evidence type="ECO:0000256" key="11">
    <source>
        <dbReference type="ARBA" id="ARBA00032597"/>
    </source>
</evidence>
<dbReference type="Pfam" id="PF01295">
    <property type="entry name" value="Adenylate_cycl"/>
    <property type="match status" value="1"/>
</dbReference>
<protein>
    <recommendedName>
        <fullName evidence="5">Adenylate cyclase</fullName>
        <ecNumber evidence="4">4.6.1.1</ecNumber>
    </recommendedName>
    <alternativeName>
        <fullName evidence="11">ATP pyrophosphate-lyase</fullName>
    </alternativeName>
    <alternativeName>
        <fullName evidence="12">Adenylyl cyclase</fullName>
    </alternativeName>
</protein>
<evidence type="ECO:0000256" key="8">
    <source>
        <dbReference type="ARBA" id="ARBA00022840"/>
    </source>
</evidence>
<dbReference type="InterPro" id="IPR024685">
    <property type="entry name" value="Adenylate_cyclase_1_N"/>
</dbReference>
<comment type="catalytic activity">
    <reaction evidence="1">
        <text>ATP = 3',5'-cyclic AMP + diphosphate</text>
        <dbReference type="Rhea" id="RHEA:15389"/>
        <dbReference type="ChEBI" id="CHEBI:30616"/>
        <dbReference type="ChEBI" id="CHEBI:33019"/>
        <dbReference type="ChEBI" id="CHEBI:58165"/>
        <dbReference type="EC" id="4.6.1.1"/>
    </reaction>
</comment>
<dbReference type="PIRSF" id="PIRSF001444">
    <property type="entry name" value="Adenylate_cycl"/>
    <property type="match status" value="1"/>
</dbReference>
<dbReference type="GO" id="GO:0005524">
    <property type="term" value="F:ATP binding"/>
    <property type="evidence" value="ECO:0007669"/>
    <property type="project" value="UniProtKB-KW"/>
</dbReference>
<keyword evidence="7" id="KW-0547">Nucleotide-binding</keyword>
<organism evidence="15 16">
    <name type="scientific">Muribacter muris</name>
    <dbReference type="NCBI Taxonomy" id="67855"/>
    <lineage>
        <taxon>Bacteria</taxon>
        <taxon>Pseudomonadati</taxon>
        <taxon>Pseudomonadota</taxon>
        <taxon>Gammaproteobacteria</taxon>
        <taxon>Pasteurellales</taxon>
        <taxon>Pasteurellaceae</taxon>
        <taxon>Muribacter</taxon>
    </lineage>
</organism>
<proteinExistence type="inferred from homology"/>